<dbReference type="Pfam" id="PF25917">
    <property type="entry name" value="BSH_RND"/>
    <property type="match status" value="1"/>
</dbReference>
<dbReference type="Gene3D" id="2.40.420.20">
    <property type="match status" value="1"/>
</dbReference>
<comment type="similarity">
    <text evidence="1">Belongs to the membrane fusion protein (MFP) (TC 8.A.1) family.</text>
</comment>
<feature type="domain" description="CusB-like beta-barrel" evidence="5">
    <location>
        <begin position="202"/>
        <end position="274"/>
    </location>
</feature>
<evidence type="ECO:0000256" key="3">
    <source>
        <dbReference type="SAM" id="MobiDB-lite"/>
    </source>
</evidence>
<feature type="domain" description="YknX-like C-terminal permuted SH3-like" evidence="6">
    <location>
        <begin position="281"/>
        <end position="349"/>
    </location>
</feature>
<keyword evidence="8" id="KW-1185">Reference proteome</keyword>
<dbReference type="InterPro" id="IPR058625">
    <property type="entry name" value="MdtA-like_BSH"/>
</dbReference>
<evidence type="ECO:0000259" key="5">
    <source>
        <dbReference type="Pfam" id="PF25954"/>
    </source>
</evidence>
<dbReference type="InterPro" id="IPR058792">
    <property type="entry name" value="Beta-barrel_RND_2"/>
</dbReference>
<evidence type="ECO:0000259" key="6">
    <source>
        <dbReference type="Pfam" id="PF25989"/>
    </source>
</evidence>
<dbReference type="Gene3D" id="2.40.30.170">
    <property type="match status" value="1"/>
</dbReference>
<dbReference type="InterPro" id="IPR010916">
    <property type="entry name" value="TonB_box_CS"/>
</dbReference>
<proteinExistence type="inferred from homology"/>
<dbReference type="NCBIfam" id="TIGR01730">
    <property type="entry name" value="RND_mfp"/>
    <property type="match status" value="1"/>
</dbReference>
<evidence type="ECO:0000313" key="7">
    <source>
        <dbReference type="EMBL" id="AZU03762.1"/>
    </source>
</evidence>
<gene>
    <name evidence="7" type="ORF">X907_1227</name>
</gene>
<feature type="domain" description="Multidrug resistance protein MdtA-like barrel-sandwich hybrid" evidence="4">
    <location>
        <begin position="68"/>
        <end position="190"/>
    </location>
</feature>
<dbReference type="PANTHER" id="PTHR30469:SF16">
    <property type="entry name" value="HAE1 FAMILY EFFLUX PUMP MFP COMPONENT"/>
    <property type="match status" value="1"/>
</dbReference>
<dbReference type="AlphaFoldDB" id="A0A3T0E915"/>
<sequence length="379" mass="40611">MRRAMFLIIVAIIFAGMAAAVVVRAVSQNSGGAGQMRGMATPVALYEVEPRSFADIVEALGTANANESVLVTAKISDTISRIHFDSGQRVAAGDLLVELRDAEEVAGLSEARASLREAQQELERIRDLSERGVAPRSRLDEIQANAERARARVAALEARVDDRLIRAPFSGVVGLRAVSLGQLVRPGDTIAQLDDTSIIKLDFTLPERFLATVSAGMEIAALTSAFPGEEFTGEITQVDSRIDPATRAVTVRAEIENADGRLRPGLLMTVQVRRDPRTRPSVPETAITRLRDQVFVYTVAQDEAGDYAVQREIRVGARSNGFLEVLEGIENGTVIVRQGVHRIRDGARIAPREDGNGRRTASSAVAAAPAGTVAGSANP</sequence>
<dbReference type="GO" id="GO:0015562">
    <property type="term" value="F:efflux transmembrane transporter activity"/>
    <property type="evidence" value="ECO:0007669"/>
    <property type="project" value="TreeGrafter"/>
</dbReference>
<dbReference type="FunFam" id="2.40.30.170:FF:000010">
    <property type="entry name" value="Efflux RND transporter periplasmic adaptor subunit"/>
    <property type="match status" value="1"/>
</dbReference>
<organism evidence="7 8">
    <name type="scientific">Glycocaulis alkaliphilus</name>
    <dbReference type="NCBI Taxonomy" id="1434191"/>
    <lineage>
        <taxon>Bacteria</taxon>
        <taxon>Pseudomonadati</taxon>
        <taxon>Pseudomonadota</taxon>
        <taxon>Alphaproteobacteria</taxon>
        <taxon>Maricaulales</taxon>
        <taxon>Maricaulaceae</taxon>
        <taxon>Glycocaulis</taxon>
    </lineage>
</organism>
<protein>
    <submittedName>
        <fullName evidence="7">RND family efflux transporter MFP subunit</fullName>
    </submittedName>
</protein>
<feature type="region of interest" description="Disordered" evidence="3">
    <location>
        <begin position="349"/>
        <end position="379"/>
    </location>
</feature>
<keyword evidence="2" id="KW-0175">Coiled coil</keyword>
<dbReference type="PANTHER" id="PTHR30469">
    <property type="entry name" value="MULTIDRUG RESISTANCE PROTEIN MDTA"/>
    <property type="match status" value="1"/>
</dbReference>
<dbReference type="Pfam" id="PF25989">
    <property type="entry name" value="YknX_C"/>
    <property type="match status" value="1"/>
</dbReference>
<dbReference type="KEGG" id="gak:X907_1227"/>
<dbReference type="Pfam" id="PF25954">
    <property type="entry name" value="Beta-barrel_RND_2"/>
    <property type="match status" value="1"/>
</dbReference>
<feature type="coiled-coil region" evidence="2">
    <location>
        <begin position="105"/>
        <end position="159"/>
    </location>
</feature>
<dbReference type="OrthoDB" id="9806939at2"/>
<dbReference type="SUPFAM" id="SSF111369">
    <property type="entry name" value="HlyD-like secretion proteins"/>
    <property type="match status" value="1"/>
</dbReference>
<dbReference type="PROSITE" id="PS00430">
    <property type="entry name" value="TONB_DEPENDENT_REC_1"/>
    <property type="match status" value="1"/>
</dbReference>
<evidence type="ECO:0000256" key="1">
    <source>
        <dbReference type="ARBA" id="ARBA00009477"/>
    </source>
</evidence>
<dbReference type="Gene3D" id="1.10.287.470">
    <property type="entry name" value="Helix hairpin bin"/>
    <property type="match status" value="1"/>
</dbReference>
<dbReference type="EMBL" id="CP018911">
    <property type="protein sequence ID" value="AZU03762.1"/>
    <property type="molecule type" value="Genomic_DNA"/>
</dbReference>
<evidence type="ECO:0000313" key="8">
    <source>
        <dbReference type="Proteomes" id="UP000286954"/>
    </source>
</evidence>
<evidence type="ECO:0000256" key="2">
    <source>
        <dbReference type="SAM" id="Coils"/>
    </source>
</evidence>
<dbReference type="InterPro" id="IPR006143">
    <property type="entry name" value="RND_pump_MFP"/>
</dbReference>
<dbReference type="Gene3D" id="2.40.50.100">
    <property type="match status" value="1"/>
</dbReference>
<dbReference type="InterPro" id="IPR058637">
    <property type="entry name" value="YknX-like_C"/>
</dbReference>
<dbReference type="Proteomes" id="UP000286954">
    <property type="component" value="Chromosome"/>
</dbReference>
<evidence type="ECO:0000259" key="4">
    <source>
        <dbReference type="Pfam" id="PF25917"/>
    </source>
</evidence>
<feature type="compositionally biased region" description="Low complexity" evidence="3">
    <location>
        <begin position="360"/>
        <end position="379"/>
    </location>
</feature>
<reference evidence="7 8" key="1">
    <citation type="submission" date="2016-12" db="EMBL/GenBank/DDBJ databases">
        <title>The genome of dimorphic prosthecate Glycocaulis alkaliphilus 6b-8t, isolated from crude oil dictates its adaptability in petroleum environments.</title>
        <authorList>
            <person name="Wu X.-L."/>
            <person name="Geng S."/>
        </authorList>
    </citation>
    <scope>NUCLEOTIDE SEQUENCE [LARGE SCALE GENOMIC DNA]</scope>
    <source>
        <strain evidence="7 8">6B-8</strain>
    </source>
</reference>
<accession>A0A3T0E915</accession>
<name>A0A3T0E915_9PROT</name>
<dbReference type="RefSeq" id="WP_127566227.1">
    <property type="nucleotide sequence ID" value="NZ_BMFB01000005.1"/>
</dbReference>
<dbReference type="GO" id="GO:1990281">
    <property type="term" value="C:efflux pump complex"/>
    <property type="evidence" value="ECO:0007669"/>
    <property type="project" value="TreeGrafter"/>
</dbReference>